<evidence type="ECO:0000313" key="2">
    <source>
        <dbReference type="Proteomes" id="UP000789702"/>
    </source>
</evidence>
<dbReference type="EMBL" id="CAJVPU010057533">
    <property type="protein sequence ID" value="CAG8772224.1"/>
    <property type="molecule type" value="Genomic_DNA"/>
</dbReference>
<reference evidence="1" key="1">
    <citation type="submission" date="2021-06" db="EMBL/GenBank/DDBJ databases">
        <authorList>
            <person name="Kallberg Y."/>
            <person name="Tangrot J."/>
            <person name="Rosling A."/>
        </authorList>
    </citation>
    <scope>NUCLEOTIDE SEQUENCE</scope>
    <source>
        <strain evidence="1">IL203A</strain>
    </source>
</reference>
<proteinExistence type="predicted"/>
<accession>A0ACA9R1H8</accession>
<dbReference type="Proteomes" id="UP000789702">
    <property type="component" value="Unassembled WGS sequence"/>
</dbReference>
<protein>
    <submittedName>
        <fullName evidence="1">1093_t:CDS:1</fullName>
    </submittedName>
</protein>
<sequence>SVKEGLKTWSSIDKNIEKVYAEEPPNSNQKMSIKQKKDSGIPLGITAPFRSIRGW</sequence>
<feature type="non-terminal residue" evidence="1">
    <location>
        <position position="1"/>
    </location>
</feature>
<name>A0ACA9R1H8_9GLOM</name>
<organism evidence="1 2">
    <name type="scientific">Dentiscutata heterogama</name>
    <dbReference type="NCBI Taxonomy" id="1316150"/>
    <lineage>
        <taxon>Eukaryota</taxon>
        <taxon>Fungi</taxon>
        <taxon>Fungi incertae sedis</taxon>
        <taxon>Mucoromycota</taxon>
        <taxon>Glomeromycotina</taxon>
        <taxon>Glomeromycetes</taxon>
        <taxon>Diversisporales</taxon>
        <taxon>Gigasporaceae</taxon>
        <taxon>Dentiscutata</taxon>
    </lineage>
</organism>
<gene>
    <name evidence="1" type="ORF">DHETER_LOCUS15903</name>
</gene>
<evidence type="ECO:0000313" key="1">
    <source>
        <dbReference type="EMBL" id="CAG8772224.1"/>
    </source>
</evidence>
<feature type="non-terminal residue" evidence="1">
    <location>
        <position position="55"/>
    </location>
</feature>
<keyword evidence="2" id="KW-1185">Reference proteome</keyword>
<comment type="caution">
    <text evidence="1">The sequence shown here is derived from an EMBL/GenBank/DDBJ whole genome shotgun (WGS) entry which is preliminary data.</text>
</comment>